<dbReference type="Proteomes" id="UP000295714">
    <property type="component" value="Unassembled WGS sequence"/>
</dbReference>
<dbReference type="AlphaFoldDB" id="A0A4V2PTN7"/>
<protein>
    <submittedName>
        <fullName evidence="1">Uncharacterized protein</fullName>
    </submittedName>
</protein>
<comment type="caution">
    <text evidence="1">The sequence shown here is derived from an EMBL/GenBank/DDBJ whole genome shotgun (WGS) entry which is preliminary data.</text>
</comment>
<organism evidence="1 2">
    <name type="scientific">Winogradskyella wandonensis</name>
    <dbReference type="NCBI Taxonomy" id="1442586"/>
    <lineage>
        <taxon>Bacteria</taxon>
        <taxon>Pseudomonadati</taxon>
        <taxon>Bacteroidota</taxon>
        <taxon>Flavobacteriia</taxon>
        <taxon>Flavobacteriales</taxon>
        <taxon>Flavobacteriaceae</taxon>
        <taxon>Winogradskyella</taxon>
    </lineage>
</organism>
<evidence type="ECO:0000313" key="2">
    <source>
        <dbReference type="Proteomes" id="UP000295714"/>
    </source>
</evidence>
<evidence type="ECO:0000313" key="1">
    <source>
        <dbReference type="EMBL" id="TCK67241.1"/>
    </source>
</evidence>
<dbReference type="RefSeq" id="WP_132704238.1">
    <property type="nucleotide sequence ID" value="NZ_SMGI01000002.1"/>
</dbReference>
<sequence length="190" mass="23021">MNVLVEKLYTDGHSIKFEYNRCHVEMYGQLTEISLRQKYFRIRIKDERGYSSDTYEKSDKLEFLVGSYARKSWIDRKTKCLEDYFPVIYDYIKKDSEKWADLRKLQDINERRRDYISKINERKKKLEAIEESKFQNLLSDADNYNKAEKIRNYLTALENNLKQKSELTLENRIYLEWARKRVDGLDPLNS</sequence>
<dbReference type="OrthoDB" id="9777694at2"/>
<reference evidence="1 2" key="1">
    <citation type="journal article" date="2015" name="Stand. Genomic Sci.">
        <title>Genomic Encyclopedia of Bacterial and Archaeal Type Strains, Phase III: the genomes of soil and plant-associated and newly described type strains.</title>
        <authorList>
            <person name="Whitman W.B."/>
            <person name="Woyke T."/>
            <person name="Klenk H.P."/>
            <person name="Zhou Y."/>
            <person name="Lilburn T.G."/>
            <person name="Beck B.J."/>
            <person name="De Vos P."/>
            <person name="Vandamme P."/>
            <person name="Eisen J.A."/>
            <person name="Garrity G."/>
            <person name="Hugenholtz P."/>
            <person name="Kyrpides N.C."/>
        </authorList>
    </citation>
    <scope>NUCLEOTIDE SEQUENCE [LARGE SCALE GENOMIC DNA]</scope>
    <source>
        <strain evidence="1 2">CECT 8445</strain>
    </source>
</reference>
<name>A0A4V2PTN7_9FLAO</name>
<gene>
    <name evidence="1" type="ORF">DFQ05_1014</name>
</gene>
<keyword evidence="2" id="KW-1185">Reference proteome</keyword>
<proteinExistence type="predicted"/>
<accession>A0A4V2PTN7</accession>
<dbReference type="EMBL" id="SMGI01000002">
    <property type="protein sequence ID" value="TCK67241.1"/>
    <property type="molecule type" value="Genomic_DNA"/>
</dbReference>